<gene>
    <name evidence="1" type="ORF">AABD04_25065</name>
</gene>
<evidence type="ECO:0008006" key="3">
    <source>
        <dbReference type="Google" id="ProtNLM"/>
    </source>
</evidence>
<dbReference type="Gene3D" id="1.20.1110.10">
    <property type="entry name" value="Calcium-transporting ATPase, transmembrane domain"/>
    <property type="match status" value="1"/>
</dbReference>
<dbReference type="SUPFAM" id="SSF81665">
    <property type="entry name" value="Calcium ATPase, transmembrane domain M"/>
    <property type="match status" value="1"/>
</dbReference>
<organism evidence="1 2">
    <name type="scientific">Rhodococcus navarretei</name>
    <dbReference type="NCBI Taxonomy" id="3128981"/>
    <lineage>
        <taxon>Bacteria</taxon>
        <taxon>Bacillati</taxon>
        <taxon>Actinomycetota</taxon>
        <taxon>Actinomycetes</taxon>
        <taxon>Mycobacteriales</taxon>
        <taxon>Nocardiaceae</taxon>
        <taxon>Rhodococcus</taxon>
    </lineage>
</organism>
<reference evidence="1 2" key="1">
    <citation type="submission" date="2024-03" db="EMBL/GenBank/DDBJ databases">
        <title>Rhodococcus navarretei sp. nov. and Pseudarthrobacter quantumdoti sp. nov., two new species with the ability to biosynthesize Quantum Dots isolated from soil samples at Union Glacier, Antarctica.</title>
        <authorList>
            <person name="Vargas M."/>
        </authorList>
    </citation>
    <scope>NUCLEOTIDE SEQUENCE [LARGE SCALE GENOMIC DNA]</scope>
    <source>
        <strain evidence="1 2">EXRC-4A-4</strain>
    </source>
</reference>
<keyword evidence="2" id="KW-1185">Reference proteome</keyword>
<proteinExistence type="predicted"/>
<evidence type="ECO:0000313" key="2">
    <source>
        <dbReference type="Proteomes" id="UP001456513"/>
    </source>
</evidence>
<name>A0ABU9D3H9_9NOCA</name>
<accession>A0ABU9D3H9</accession>
<comment type="caution">
    <text evidence="1">The sequence shown here is derived from an EMBL/GenBank/DDBJ whole genome shotgun (WGS) entry which is preliminary data.</text>
</comment>
<protein>
    <recommendedName>
        <fullName evidence="3">Magnesium-translocating P-type ATPase</fullName>
    </recommendedName>
</protein>
<dbReference type="InterPro" id="IPR023298">
    <property type="entry name" value="ATPase_P-typ_TM_dom_sf"/>
</dbReference>
<dbReference type="PANTHER" id="PTHR42861">
    <property type="entry name" value="CALCIUM-TRANSPORTING ATPASE"/>
    <property type="match status" value="1"/>
</dbReference>
<evidence type="ECO:0000313" key="1">
    <source>
        <dbReference type="EMBL" id="MEK8074132.1"/>
    </source>
</evidence>
<dbReference type="Proteomes" id="UP001456513">
    <property type="component" value="Unassembled WGS sequence"/>
</dbReference>
<dbReference type="EMBL" id="JBBPCN010000003">
    <property type="protein sequence ID" value="MEK8074132.1"/>
    <property type="molecule type" value="Genomic_DNA"/>
</dbReference>
<sequence>MLVMAPVVLFINGFTKGDWAEAFLFALSVAVGLTPEMLPMIVTSTLAKGAVFLSKKKVIVKRLDAIQNFGAMDVLCTDENWNSNSRQNLFIPTY</sequence>